<reference evidence="1" key="1">
    <citation type="submission" date="2019-04" db="EMBL/GenBank/DDBJ databases">
        <title>Microbes associate with the intestines of laboratory mice.</title>
        <authorList>
            <person name="Navarre W."/>
            <person name="Wong E."/>
            <person name="Huang K."/>
            <person name="Tropini C."/>
            <person name="Ng K."/>
            <person name="Yu B."/>
        </authorList>
    </citation>
    <scope>NUCLEOTIDE SEQUENCE</scope>
    <source>
        <strain evidence="1">NM01_1-7b</strain>
    </source>
</reference>
<protein>
    <submittedName>
        <fullName evidence="1">DUF3789 domain-containing protein</fullName>
    </submittedName>
</protein>
<evidence type="ECO:0000313" key="2">
    <source>
        <dbReference type="Proteomes" id="UP000304953"/>
    </source>
</evidence>
<name>A0AC61RNP8_9FIRM</name>
<dbReference type="Proteomes" id="UP000304953">
    <property type="component" value="Unassembled WGS sequence"/>
</dbReference>
<dbReference type="EMBL" id="SRYA01000125">
    <property type="protein sequence ID" value="TGY87028.1"/>
    <property type="molecule type" value="Genomic_DNA"/>
</dbReference>
<keyword evidence="2" id="KW-1185">Reference proteome</keyword>
<organism evidence="1 2">
    <name type="scientific">Petralouisia muris</name>
    <dbReference type="NCBI Taxonomy" id="3032872"/>
    <lineage>
        <taxon>Bacteria</taxon>
        <taxon>Bacillati</taxon>
        <taxon>Bacillota</taxon>
        <taxon>Clostridia</taxon>
        <taxon>Lachnospirales</taxon>
        <taxon>Lachnospiraceae</taxon>
        <taxon>Petralouisia</taxon>
    </lineage>
</organism>
<proteinExistence type="predicted"/>
<accession>A0AC61RNP8</accession>
<evidence type="ECO:0000313" key="1">
    <source>
        <dbReference type="EMBL" id="TGY87028.1"/>
    </source>
</evidence>
<sequence>MWNLITYFLCFTGGTMIGVVLMCLLQAGKFEDEQKGLREWRDCE</sequence>
<comment type="caution">
    <text evidence="1">The sequence shown here is derived from an EMBL/GenBank/DDBJ whole genome shotgun (WGS) entry which is preliminary data.</text>
</comment>
<gene>
    <name evidence="1" type="ORF">E5329_27210</name>
</gene>